<evidence type="ECO:0000313" key="4">
    <source>
        <dbReference type="EMBL" id="WAT94432.1"/>
    </source>
</evidence>
<evidence type="ECO:0000313" key="6">
    <source>
        <dbReference type="Proteomes" id="UP000429552"/>
    </source>
</evidence>
<proteinExistence type="predicted"/>
<evidence type="ECO:0000313" key="5">
    <source>
        <dbReference type="EMBL" id="WAU01539.1"/>
    </source>
</evidence>
<evidence type="ECO:0000256" key="1">
    <source>
        <dbReference type="SAM" id="MobiDB-lite"/>
    </source>
</evidence>
<evidence type="ECO:0000313" key="7">
    <source>
        <dbReference type="Proteomes" id="UP001210609"/>
    </source>
</evidence>
<evidence type="ECO:0000313" key="2">
    <source>
        <dbReference type="EMBL" id="GFE27505.1"/>
    </source>
</evidence>
<sequence>MPAAARARGRAGGRRPRPSEDQAALAQQLCDAVRRPTVQQIAHLSGVPRSTEYGDHDKTATVPRRPKKATVTPS</sequence>
<gene>
    <name evidence="2" type="ORF">Sliba_79580</name>
    <name evidence="3" type="ORF">Sliba_80150</name>
    <name evidence="4" type="ORF">STRLI_000033</name>
    <name evidence="5" type="ORF">STRLI_007911</name>
</gene>
<dbReference type="EMBL" id="BLIP01000003">
    <property type="protein sequence ID" value="GFE27505.1"/>
    <property type="molecule type" value="Genomic_DNA"/>
</dbReference>
<protein>
    <recommendedName>
        <fullName evidence="8">Resolvase HTH domain-containing protein</fullName>
    </recommendedName>
</protein>
<keyword evidence="7" id="KW-1185">Reference proteome</keyword>
<evidence type="ECO:0008006" key="8">
    <source>
        <dbReference type="Google" id="ProtNLM"/>
    </source>
</evidence>
<feature type="region of interest" description="Disordered" evidence="1">
    <location>
        <begin position="43"/>
        <end position="74"/>
    </location>
</feature>
<name>A0A640TXH0_STRNI</name>
<dbReference type="EMBL" id="CP114202">
    <property type="protein sequence ID" value="WAU01539.1"/>
    <property type="molecule type" value="Genomic_DNA"/>
</dbReference>
<accession>A0A640TXH0</accession>
<reference evidence="3 6" key="1">
    <citation type="submission" date="2019-12" db="EMBL/GenBank/DDBJ databases">
        <title>Whole genome shotgun sequence of Streptomyces libani subsp. libani NBRC 13452.</title>
        <authorList>
            <person name="Ichikawa N."/>
            <person name="Kimura A."/>
            <person name="Kitahashi Y."/>
            <person name="Komaki H."/>
            <person name="Tamura T."/>
        </authorList>
    </citation>
    <scope>NUCLEOTIDE SEQUENCE [LARGE SCALE GENOMIC DNA]</scope>
    <source>
        <strain evidence="3 6">NBRC 13452</strain>
    </source>
</reference>
<feature type="region of interest" description="Disordered" evidence="1">
    <location>
        <begin position="1"/>
        <end position="26"/>
    </location>
</feature>
<dbReference type="EMBL" id="BLIP01000005">
    <property type="protein sequence ID" value="GFE27562.1"/>
    <property type="molecule type" value="Genomic_DNA"/>
</dbReference>
<evidence type="ECO:0000313" key="3">
    <source>
        <dbReference type="EMBL" id="GFE27562.1"/>
    </source>
</evidence>
<organism evidence="3 6">
    <name type="scientific">Streptomyces nigrescens</name>
    <dbReference type="NCBI Taxonomy" id="1920"/>
    <lineage>
        <taxon>Bacteria</taxon>
        <taxon>Bacillati</taxon>
        <taxon>Actinomycetota</taxon>
        <taxon>Actinomycetes</taxon>
        <taxon>Kitasatosporales</taxon>
        <taxon>Streptomycetaceae</taxon>
        <taxon>Streptomyces</taxon>
    </lineage>
</organism>
<dbReference type="RefSeq" id="WP_159492185.1">
    <property type="nucleotide sequence ID" value="NZ_BLIP01000003.1"/>
</dbReference>
<dbReference type="Proteomes" id="UP000429552">
    <property type="component" value="Unassembled WGS sequence"/>
</dbReference>
<dbReference type="Proteomes" id="UP001210609">
    <property type="component" value="Chromosome"/>
</dbReference>
<dbReference type="EMBL" id="CP114202">
    <property type="protein sequence ID" value="WAT94432.1"/>
    <property type="molecule type" value="Genomic_DNA"/>
</dbReference>
<dbReference type="AlphaFoldDB" id="A0A640TXH0"/>
<reference evidence="4 7" key="2">
    <citation type="submission" date="2022-12" db="EMBL/GenBank/DDBJ databases">
        <authorList>
            <person name="Ruckert C."/>
            <person name="Busche T."/>
            <person name="Kalinowski J."/>
            <person name="Wittmann C."/>
        </authorList>
    </citation>
    <scope>NUCLEOTIDE SEQUENCE [LARGE SCALE GENOMIC DNA]</scope>
    <source>
        <strain evidence="4 7">DSM 40555</strain>
    </source>
</reference>
<feature type="compositionally biased region" description="Basic residues" evidence="1">
    <location>
        <begin position="7"/>
        <end position="16"/>
    </location>
</feature>